<evidence type="ECO:0000313" key="3">
    <source>
        <dbReference type="EMBL" id="KAK5978888.1"/>
    </source>
</evidence>
<evidence type="ECO:0000256" key="1">
    <source>
        <dbReference type="SAM" id="Phobius"/>
    </source>
</evidence>
<keyword evidence="1" id="KW-0812">Transmembrane</keyword>
<dbReference type="InterPro" id="IPR006029">
    <property type="entry name" value="Neurotrans-gated_channel_TM"/>
</dbReference>
<name>A0AAN8IPT2_TRICO</name>
<evidence type="ECO:0000313" key="4">
    <source>
        <dbReference type="Proteomes" id="UP001331761"/>
    </source>
</evidence>
<protein>
    <submittedName>
        <fullName evidence="3">Acetylcholine receptor subunit alpha-type acr-16</fullName>
    </submittedName>
</protein>
<dbReference type="EMBL" id="WIXE01008901">
    <property type="protein sequence ID" value="KAK5978888.1"/>
    <property type="molecule type" value="Genomic_DNA"/>
</dbReference>
<reference evidence="3 4" key="1">
    <citation type="submission" date="2019-10" db="EMBL/GenBank/DDBJ databases">
        <title>Assembly and Annotation for the nematode Trichostrongylus colubriformis.</title>
        <authorList>
            <person name="Martin J."/>
        </authorList>
    </citation>
    <scope>NUCLEOTIDE SEQUENCE [LARGE SCALE GENOMIC DNA]</scope>
    <source>
        <strain evidence="3">G859</strain>
        <tissue evidence="3">Whole worm</tissue>
    </source>
</reference>
<keyword evidence="4" id="KW-1185">Reference proteome</keyword>
<dbReference type="InterPro" id="IPR036719">
    <property type="entry name" value="Neuro-gated_channel_TM_sf"/>
</dbReference>
<dbReference type="Gene3D" id="1.20.58.390">
    <property type="entry name" value="Neurotransmitter-gated ion-channel transmembrane domain"/>
    <property type="match status" value="1"/>
</dbReference>
<keyword evidence="3" id="KW-0675">Receptor</keyword>
<feature type="transmembrane region" description="Helical" evidence="1">
    <location>
        <begin position="6"/>
        <end position="25"/>
    </location>
</feature>
<dbReference type="Proteomes" id="UP001331761">
    <property type="component" value="Unassembled WGS sequence"/>
</dbReference>
<keyword evidence="1" id="KW-1133">Transmembrane helix</keyword>
<dbReference type="GO" id="GO:0006811">
    <property type="term" value="P:monoatomic ion transport"/>
    <property type="evidence" value="ECO:0007669"/>
    <property type="project" value="InterPro"/>
</dbReference>
<sequence>VFFSCCMLVISASVVFTVLILNLHFRGPDTHEMSPIMHKVFLEWLPWILCMPRPGYTFIRGVAIADELPLKPKFERLPIDDFPTTNPVIEAQLALLHKVYDQVSEVCAR</sequence>
<gene>
    <name evidence="3" type="ORF">GCK32_021902</name>
</gene>
<dbReference type="GO" id="GO:0016020">
    <property type="term" value="C:membrane"/>
    <property type="evidence" value="ECO:0007669"/>
    <property type="project" value="InterPro"/>
</dbReference>
<accession>A0AAN8IPT2</accession>
<organism evidence="3 4">
    <name type="scientific">Trichostrongylus colubriformis</name>
    <name type="common">Black scour worm</name>
    <dbReference type="NCBI Taxonomy" id="6319"/>
    <lineage>
        <taxon>Eukaryota</taxon>
        <taxon>Metazoa</taxon>
        <taxon>Ecdysozoa</taxon>
        <taxon>Nematoda</taxon>
        <taxon>Chromadorea</taxon>
        <taxon>Rhabditida</taxon>
        <taxon>Rhabditina</taxon>
        <taxon>Rhabditomorpha</taxon>
        <taxon>Strongyloidea</taxon>
        <taxon>Trichostrongylidae</taxon>
        <taxon>Trichostrongylus</taxon>
    </lineage>
</organism>
<evidence type="ECO:0000259" key="2">
    <source>
        <dbReference type="Pfam" id="PF02932"/>
    </source>
</evidence>
<feature type="non-terminal residue" evidence="3">
    <location>
        <position position="1"/>
    </location>
</feature>
<proteinExistence type="predicted"/>
<dbReference type="AlphaFoldDB" id="A0AAN8IPT2"/>
<feature type="domain" description="Neurotransmitter-gated ion-channel transmembrane" evidence="2">
    <location>
        <begin position="2"/>
        <end position="55"/>
    </location>
</feature>
<comment type="caution">
    <text evidence="3">The sequence shown here is derived from an EMBL/GenBank/DDBJ whole genome shotgun (WGS) entry which is preliminary data.</text>
</comment>
<dbReference type="SUPFAM" id="SSF90112">
    <property type="entry name" value="Neurotransmitter-gated ion-channel transmembrane pore"/>
    <property type="match status" value="1"/>
</dbReference>
<dbReference type="InterPro" id="IPR038050">
    <property type="entry name" value="Neuro_actylchol_rec"/>
</dbReference>
<dbReference type="Pfam" id="PF02932">
    <property type="entry name" value="Neur_chan_memb"/>
    <property type="match status" value="1"/>
</dbReference>
<keyword evidence="1" id="KW-0472">Membrane</keyword>